<dbReference type="GO" id="GO:0051082">
    <property type="term" value="F:unfolded protein binding"/>
    <property type="evidence" value="ECO:0007669"/>
    <property type="project" value="InterPro"/>
</dbReference>
<reference evidence="9 10" key="1">
    <citation type="submission" date="2018-06" db="EMBL/GenBank/DDBJ databases">
        <title>Whole genome sequencing of Candida tropicalis (genome annotated by CSBL at Korea University).</title>
        <authorList>
            <person name="Ahn J."/>
        </authorList>
    </citation>
    <scope>NUCLEOTIDE SEQUENCE [LARGE SCALE GENOMIC DNA]</scope>
    <source>
        <strain evidence="9 10">ATCC 20962</strain>
    </source>
</reference>
<dbReference type="CDD" id="cd06257">
    <property type="entry name" value="DnaJ"/>
    <property type="match status" value="1"/>
</dbReference>
<dbReference type="EMBL" id="QLNQ01000016">
    <property type="protein sequence ID" value="RCK66313.1"/>
    <property type="molecule type" value="Genomic_DNA"/>
</dbReference>
<dbReference type="Pfam" id="PF01556">
    <property type="entry name" value="DnaJ_C"/>
    <property type="match status" value="1"/>
</dbReference>
<name>A0A367YK93_9ASCO</name>
<dbReference type="Gene3D" id="2.10.230.10">
    <property type="entry name" value="Heat shock protein DnaJ, cysteine-rich domain"/>
    <property type="match status" value="1"/>
</dbReference>
<evidence type="ECO:0000256" key="1">
    <source>
        <dbReference type="ARBA" id="ARBA00022723"/>
    </source>
</evidence>
<evidence type="ECO:0000256" key="2">
    <source>
        <dbReference type="ARBA" id="ARBA00022737"/>
    </source>
</evidence>
<dbReference type="Pfam" id="PF00684">
    <property type="entry name" value="DnaJ_CXXCXGXG"/>
    <property type="match status" value="1"/>
</dbReference>
<evidence type="ECO:0000313" key="9">
    <source>
        <dbReference type="EMBL" id="RCK66313.1"/>
    </source>
</evidence>
<dbReference type="SUPFAM" id="SSF57938">
    <property type="entry name" value="DnaJ/Hsp40 cysteine-rich domain"/>
    <property type="match status" value="1"/>
</dbReference>
<gene>
    <name evidence="9" type="primary">YDJ1_0</name>
    <name evidence="9" type="ORF">Cantr_02011</name>
</gene>
<evidence type="ECO:0000256" key="6">
    <source>
        <dbReference type="SAM" id="MobiDB-lite"/>
    </source>
</evidence>
<dbReference type="PROSITE" id="PS51188">
    <property type="entry name" value="ZF_CR"/>
    <property type="match status" value="1"/>
</dbReference>
<feature type="domain" description="CR-type" evidence="8">
    <location>
        <begin position="179"/>
        <end position="260"/>
    </location>
</feature>
<dbReference type="InterPro" id="IPR008971">
    <property type="entry name" value="HSP40/DnaJ_pept-bd"/>
</dbReference>
<dbReference type="Gene3D" id="1.10.287.110">
    <property type="entry name" value="DnaJ domain"/>
    <property type="match status" value="1"/>
</dbReference>
<dbReference type="Proteomes" id="UP000253472">
    <property type="component" value="Unassembled WGS sequence"/>
</dbReference>
<dbReference type="InterPro" id="IPR044713">
    <property type="entry name" value="DNJA1/2-like"/>
</dbReference>
<evidence type="ECO:0000313" key="10">
    <source>
        <dbReference type="Proteomes" id="UP000253472"/>
    </source>
</evidence>
<dbReference type="PANTHER" id="PTHR43888">
    <property type="entry name" value="DNAJ-LIKE-2, ISOFORM A-RELATED"/>
    <property type="match status" value="1"/>
</dbReference>
<keyword evidence="10" id="KW-1185">Reference proteome</keyword>
<dbReference type="InterPro" id="IPR036869">
    <property type="entry name" value="J_dom_sf"/>
</dbReference>
<dbReference type="GO" id="GO:0008270">
    <property type="term" value="F:zinc ion binding"/>
    <property type="evidence" value="ECO:0007669"/>
    <property type="project" value="UniProtKB-KW"/>
</dbReference>
<keyword evidence="3 5" id="KW-0863">Zinc-finger</keyword>
<dbReference type="AlphaFoldDB" id="A0A367YK93"/>
<feature type="region of interest" description="Disordered" evidence="6">
    <location>
        <begin position="81"/>
        <end position="101"/>
    </location>
</feature>
<comment type="caution">
    <text evidence="9">The sequence shown here is derived from an EMBL/GenBank/DDBJ whole genome shotgun (WGS) entry which is preliminary data.</text>
</comment>
<feature type="compositionally biased region" description="Low complexity" evidence="6">
    <location>
        <begin position="85"/>
        <end position="96"/>
    </location>
</feature>
<dbReference type="InterPro" id="IPR002939">
    <property type="entry name" value="DnaJ_C"/>
</dbReference>
<evidence type="ECO:0000259" key="7">
    <source>
        <dbReference type="PROSITE" id="PS50076"/>
    </source>
</evidence>
<dbReference type="STRING" id="5486.A0A367YK93"/>
<dbReference type="FunFam" id="1.10.287.110:FF:000245">
    <property type="entry name" value="DnaJ domain containing protein"/>
    <property type="match status" value="1"/>
</dbReference>
<dbReference type="SUPFAM" id="SSF49493">
    <property type="entry name" value="HSP40/DnaJ peptide-binding domain"/>
    <property type="match status" value="2"/>
</dbReference>
<feature type="zinc finger region" description="CR-type" evidence="5">
    <location>
        <begin position="179"/>
        <end position="260"/>
    </location>
</feature>
<evidence type="ECO:0000259" key="8">
    <source>
        <dbReference type="PROSITE" id="PS51188"/>
    </source>
</evidence>
<dbReference type="InterPro" id="IPR018253">
    <property type="entry name" value="DnaJ_domain_CS"/>
</dbReference>
<dbReference type="CDD" id="cd10719">
    <property type="entry name" value="DnaJ_zf"/>
    <property type="match status" value="1"/>
</dbReference>
<feature type="compositionally biased region" description="Polar residues" evidence="6">
    <location>
        <begin position="458"/>
        <end position="467"/>
    </location>
</feature>
<evidence type="ECO:0000256" key="4">
    <source>
        <dbReference type="ARBA" id="ARBA00022833"/>
    </source>
</evidence>
<proteinExistence type="predicted"/>
<keyword evidence="4 5" id="KW-0862">Zinc</keyword>
<sequence>MVRETYFYDILSVTATATTEEIARSYKKLALKCHPDKTNHDPELTEKFKEMTRAYEVLRDPRQRGIYDAYGEAGIEGVATTADASNNGSTTGSSSSRPHRRTHSFATDIFSQVFQDINNMFSSHNVMFEGPPPFAGFASNNQNMKKHVQPIGRPLGEQLVRGEDIHHTCEVNLSDFVYGKTIKLSLPKNMKCVHCNGFGGVNPMTCKTCRGSGQVLITYFNDFSRYQQSGSCATCQGTGIFIRQADKCVYCDFGYVESTKIVKVHVPPGANNGDRVILKGEADEGRNTIPGDLVIKLKQRSHPYLVRKYNDLFMSYEIDLKTALLGGEIYIRDYLRPGHVLKIYINVHGCRSINSERVQQAEVVGTIRPDEPKIVKGFGVPVNTLIRNGIIVQTPLDSDSQVERMLDLGQYRRGNLYINFQVKMPSVEDFLESDLIQLNRIFNRQPSSSAAAEAAASTGNVMESNLENIPGTRRNPINLDATPVMRESPSKESSSSVKLNFNNINISEGTSERHNAGSNKRRRFDGDGGASRLANPL</sequence>
<dbReference type="GO" id="GO:0006457">
    <property type="term" value="P:protein folding"/>
    <property type="evidence" value="ECO:0007669"/>
    <property type="project" value="InterPro"/>
</dbReference>
<dbReference type="Pfam" id="PF00226">
    <property type="entry name" value="DnaJ"/>
    <property type="match status" value="1"/>
</dbReference>
<dbReference type="InterPro" id="IPR001305">
    <property type="entry name" value="HSP_DnaJ_Cys-rich_dom"/>
</dbReference>
<feature type="domain" description="J" evidence="7">
    <location>
        <begin position="6"/>
        <end position="71"/>
    </location>
</feature>
<dbReference type="GO" id="GO:0030544">
    <property type="term" value="F:Hsp70 protein binding"/>
    <property type="evidence" value="ECO:0007669"/>
    <property type="project" value="InterPro"/>
</dbReference>
<evidence type="ECO:0000256" key="5">
    <source>
        <dbReference type="PROSITE-ProRule" id="PRU00546"/>
    </source>
</evidence>
<protein>
    <submittedName>
        <fullName evidence="9">Mitochondrial protein import protein MAS5</fullName>
    </submittedName>
</protein>
<accession>A0A367YK93</accession>
<keyword evidence="1 5" id="KW-0479">Metal-binding</keyword>
<evidence type="ECO:0000256" key="3">
    <source>
        <dbReference type="ARBA" id="ARBA00022771"/>
    </source>
</evidence>
<dbReference type="Gene3D" id="2.60.260.20">
    <property type="entry name" value="Urease metallochaperone UreE, N-terminal domain"/>
    <property type="match status" value="2"/>
</dbReference>
<feature type="compositionally biased region" description="Polar residues" evidence="6">
    <location>
        <begin position="497"/>
        <end position="509"/>
    </location>
</feature>
<dbReference type="SUPFAM" id="SSF46565">
    <property type="entry name" value="Chaperone J-domain"/>
    <property type="match status" value="1"/>
</dbReference>
<dbReference type="SMART" id="SM00271">
    <property type="entry name" value="DnaJ"/>
    <property type="match status" value="1"/>
</dbReference>
<organism evidence="9 10">
    <name type="scientific">Candida viswanathii</name>
    <dbReference type="NCBI Taxonomy" id="5486"/>
    <lineage>
        <taxon>Eukaryota</taxon>
        <taxon>Fungi</taxon>
        <taxon>Dikarya</taxon>
        <taxon>Ascomycota</taxon>
        <taxon>Saccharomycotina</taxon>
        <taxon>Pichiomycetes</taxon>
        <taxon>Debaryomycetaceae</taxon>
        <taxon>Candida/Lodderomyces clade</taxon>
        <taxon>Candida</taxon>
    </lineage>
</organism>
<dbReference type="PROSITE" id="PS50076">
    <property type="entry name" value="DNAJ_2"/>
    <property type="match status" value="1"/>
</dbReference>
<keyword evidence="2" id="KW-0677">Repeat</keyword>
<dbReference type="PRINTS" id="PR00625">
    <property type="entry name" value="JDOMAIN"/>
</dbReference>
<dbReference type="PROSITE" id="PS00636">
    <property type="entry name" value="DNAJ_1"/>
    <property type="match status" value="1"/>
</dbReference>
<dbReference type="OrthoDB" id="550424at2759"/>
<dbReference type="InterPro" id="IPR001623">
    <property type="entry name" value="DnaJ_domain"/>
</dbReference>
<feature type="region of interest" description="Disordered" evidence="6">
    <location>
        <begin position="456"/>
        <end position="537"/>
    </location>
</feature>
<dbReference type="CDD" id="cd10747">
    <property type="entry name" value="DnaJ_C"/>
    <property type="match status" value="1"/>
</dbReference>
<dbReference type="InterPro" id="IPR036410">
    <property type="entry name" value="HSP_DnaJ_Cys-rich_dom_sf"/>
</dbReference>